<evidence type="ECO:0000256" key="4">
    <source>
        <dbReference type="ARBA" id="ARBA00022763"/>
    </source>
</evidence>
<dbReference type="SUPFAM" id="SSF48334">
    <property type="entry name" value="DNA repair protein MutS, domain III"/>
    <property type="match status" value="1"/>
</dbReference>
<dbReference type="InterPro" id="IPR045076">
    <property type="entry name" value="MutS"/>
</dbReference>
<proteinExistence type="inferred from homology"/>
<evidence type="ECO:0000256" key="6">
    <source>
        <dbReference type="ARBA" id="ARBA00023125"/>
    </source>
</evidence>
<dbReference type="InterPro" id="IPR011184">
    <property type="entry name" value="DNA_mismatch_repair_Msh2"/>
</dbReference>
<dbReference type="InterPro" id="IPR027417">
    <property type="entry name" value="P-loop_NTPase"/>
</dbReference>
<name>B4HXG7_DROSE</name>
<organism evidence="11">
    <name type="scientific">Drosophila sechellia</name>
    <name type="common">Fruit fly</name>
    <dbReference type="NCBI Taxonomy" id="7238"/>
    <lineage>
        <taxon>Eukaryota</taxon>
        <taxon>Metazoa</taxon>
        <taxon>Ecdysozoa</taxon>
        <taxon>Arthropoda</taxon>
        <taxon>Hexapoda</taxon>
        <taxon>Insecta</taxon>
        <taxon>Pterygota</taxon>
        <taxon>Neoptera</taxon>
        <taxon>Endopterygota</taxon>
        <taxon>Diptera</taxon>
        <taxon>Brachycera</taxon>
        <taxon>Muscomorpha</taxon>
        <taxon>Ephydroidea</taxon>
        <taxon>Drosophilidae</taxon>
        <taxon>Drosophila</taxon>
        <taxon>Sophophora</taxon>
    </lineage>
</organism>
<dbReference type="InterPro" id="IPR007860">
    <property type="entry name" value="DNA_mmatch_repair_MutS_con_dom"/>
</dbReference>
<keyword evidence="3" id="KW-0547">Nucleotide-binding</keyword>
<dbReference type="Gene3D" id="3.40.50.300">
    <property type="entry name" value="P-loop containing nucleotide triphosphate hydrolases"/>
    <property type="match status" value="1"/>
</dbReference>
<dbReference type="GO" id="GO:0030983">
    <property type="term" value="F:mismatched DNA binding"/>
    <property type="evidence" value="ECO:0007669"/>
    <property type="project" value="InterPro"/>
</dbReference>
<dbReference type="Gene3D" id="6.10.140.80">
    <property type="match status" value="1"/>
</dbReference>
<evidence type="ECO:0000256" key="2">
    <source>
        <dbReference type="ARBA" id="ARBA00006271"/>
    </source>
</evidence>
<dbReference type="PhylomeDB" id="B4HXG7"/>
<protein>
    <submittedName>
        <fullName evidence="10">GM15583</fullName>
    </submittedName>
</protein>
<dbReference type="InterPro" id="IPR036187">
    <property type="entry name" value="DNA_mismatch_repair_MutS_sf"/>
</dbReference>
<evidence type="ECO:0000256" key="8">
    <source>
        <dbReference type="ARBA" id="ARBA00023242"/>
    </source>
</evidence>
<dbReference type="Pfam" id="PF05188">
    <property type="entry name" value="MutS_II"/>
    <property type="match status" value="1"/>
</dbReference>
<dbReference type="AlphaFoldDB" id="B4HXG7"/>
<evidence type="ECO:0000256" key="5">
    <source>
        <dbReference type="ARBA" id="ARBA00022840"/>
    </source>
</evidence>
<dbReference type="SMART" id="SM00534">
    <property type="entry name" value="MUTSac"/>
    <property type="match status" value="1"/>
</dbReference>
<reference evidence="10 11" key="1">
    <citation type="journal article" date="2007" name="Nature">
        <title>Evolution of genes and genomes on the Drosophila phylogeny.</title>
        <authorList>
            <consortium name="Drosophila 12 Genomes Consortium"/>
            <person name="Clark A.G."/>
            <person name="Eisen M.B."/>
            <person name="Smith D.R."/>
            <person name="Bergman C.M."/>
            <person name="Oliver B."/>
            <person name="Markow T.A."/>
            <person name="Kaufman T.C."/>
            <person name="Kellis M."/>
            <person name="Gelbart W."/>
            <person name="Iyer V.N."/>
            <person name="Pollard D.A."/>
            <person name="Sackton T.B."/>
            <person name="Larracuente A.M."/>
            <person name="Singh N.D."/>
            <person name="Abad J.P."/>
            <person name="Abt D.N."/>
            <person name="Adryan B."/>
            <person name="Aguade M."/>
            <person name="Akashi H."/>
            <person name="Anderson W.W."/>
            <person name="Aquadro C.F."/>
            <person name="Ardell D.H."/>
            <person name="Arguello R."/>
            <person name="Artieri C.G."/>
            <person name="Barbash D.A."/>
            <person name="Barker D."/>
            <person name="Barsanti P."/>
            <person name="Batterham P."/>
            <person name="Batzoglou S."/>
            <person name="Begun D."/>
            <person name="Bhutkar A."/>
            <person name="Blanco E."/>
            <person name="Bosak S.A."/>
            <person name="Bradley R.K."/>
            <person name="Brand A.D."/>
            <person name="Brent M.R."/>
            <person name="Brooks A.N."/>
            <person name="Brown R.H."/>
            <person name="Butlin R.K."/>
            <person name="Caggese C."/>
            <person name="Calvi B.R."/>
            <person name="Bernardo de Carvalho A."/>
            <person name="Caspi A."/>
            <person name="Castrezana S."/>
            <person name="Celniker S.E."/>
            <person name="Chang J.L."/>
            <person name="Chapple C."/>
            <person name="Chatterji S."/>
            <person name="Chinwalla A."/>
            <person name="Civetta A."/>
            <person name="Clifton S.W."/>
            <person name="Comeron J.M."/>
            <person name="Costello J.C."/>
            <person name="Coyne J.A."/>
            <person name="Daub J."/>
            <person name="David R.G."/>
            <person name="Delcher A.L."/>
            <person name="Delehaunty K."/>
            <person name="Do C.B."/>
            <person name="Ebling H."/>
            <person name="Edwards K."/>
            <person name="Eickbush T."/>
            <person name="Evans J.D."/>
            <person name="Filipski A."/>
            <person name="Findeiss S."/>
            <person name="Freyhult E."/>
            <person name="Fulton L."/>
            <person name="Fulton R."/>
            <person name="Garcia A.C."/>
            <person name="Gardiner A."/>
            <person name="Garfield D.A."/>
            <person name="Garvin B.E."/>
            <person name="Gibson G."/>
            <person name="Gilbert D."/>
            <person name="Gnerre S."/>
            <person name="Godfrey J."/>
            <person name="Good R."/>
            <person name="Gotea V."/>
            <person name="Gravely B."/>
            <person name="Greenberg A.J."/>
            <person name="Griffiths-Jones S."/>
            <person name="Gross S."/>
            <person name="Guigo R."/>
            <person name="Gustafson E.A."/>
            <person name="Haerty W."/>
            <person name="Hahn M.W."/>
            <person name="Halligan D.L."/>
            <person name="Halpern A.L."/>
            <person name="Halter G.M."/>
            <person name="Han M.V."/>
            <person name="Heger A."/>
            <person name="Hillier L."/>
            <person name="Hinrichs A.S."/>
            <person name="Holmes I."/>
            <person name="Hoskins R.A."/>
            <person name="Hubisz M.J."/>
            <person name="Hultmark D."/>
            <person name="Huntley M.A."/>
            <person name="Jaffe D.B."/>
            <person name="Jagadeeshan S."/>
            <person name="Jeck W.R."/>
            <person name="Johnson J."/>
            <person name="Jones C.D."/>
            <person name="Jordan W.C."/>
            <person name="Karpen G.H."/>
            <person name="Kataoka E."/>
            <person name="Keightley P.D."/>
            <person name="Kheradpour P."/>
            <person name="Kirkness E.F."/>
            <person name="Koerich L.B."/>
            <person name="Kristiansen K."/>
            <person name="Kudrna D."/>
            <person name="Kulathinal R.J."/>
            <person name="Kumar S."/>
            <person name="Kwok R."/>
            <person name="Lander E."/>
            <person name="Langley C.H."/>
            <person name="Lapoint R."/>
            <person name="Lazzaro B.P."/>
            <person name="Lee S.J."/>
            <person name="Levesque L."/>
            <person name="Li R."/>
            <person name="Lin C.F."/>
            <person name="Lin M.F."/>
            <person name="Lindblad-Toh K."/>
            <person name="Llopart A."/>
            <person name="Long M."/>
            <person name="Low L."/>
            <person name="Lozovsky E."/>
            <person name="Lu J."/>
            <person name="Luo M."/>
            <person name="Machado C.A."/>
            <person name="Makalowski W."/>
            <person name="Marzo M."/>
            <person name="Matsuda M."/>
            <person name="Matzkin L."/>
            <person name="McAllister B."/>
            <person name="McBride C.S."/>
            <person name="McKernan B."/>
            <person name="McKernan K."/>
            <person name="Mendez-Lago M."/>
            <person name="Minx P."/>
            <person name="Mollenhauer M.U."/>
            <person name="Montooth K."/>
            <person name="Mount S.M."/>
            <person name="Mu X."/>
            <person name="Myers E."/>
            <person name="Negre B."/>
            <person name="Newfeld S."/>
            <person name="Nielsen R."/>
            <person name="Noor M.A."/>
            <person name="O'Grady P."/>
            <person name="Pachter L."/>
            <person name="Papaceit M."/>
            <person name="Parisi M.J."/>
            <person name="Parisi M."/>
            <person name="Parts L."/>
            <person name="Pedersen J.S."/>
            <person name="Pesole G."/>
            <person name="Phillippy A.M."/>
            <person name="Ponting C.P."/>
            <person name="Pop M."/>
            <person name="Porcelli D."/>
            <person name="Powell J.R."/>
            <person name="Prohaska S."/>
            <person name="Pruitt K."/>
            <person name="Puig M."/>
            <person name="Quesneville H."/>
            <person name="Ram K.R."/>
            <person name="Rand D."/>
            <person name="Rasmussen M.D."/>
            <person name="Reed L.K."/>
            <person name="Reenan R."/>
            <person name="Reily A."/>
            <person name="Remington K.A."/>
            <person name="Rieger T.T."/>
            <person name="Ritchie M.G."/>
            <person name="Robin C."/>
            <person name="Rogers Y.H."/>
            <person name="Rohde C."/>
            <person name="Rozas J."/>
            <person name="Rubenfield M.J."/>
            <person name="Ruiz A."/>
            <person name="Russo S."/>
            <person name="Salzberg S.L."/>
            <person name="Sanchez-Gracia A."/>
            <person name="Saranga D.J."/>
            <person name="Sato H."/>
            <person name="Schaeffer S.W."/>
            <person name="Schatz M.C."/>
            <person name="Schlenke T."/>
            <person name="Schwartz R."/>
            <person name="Segarra C."/>
            <person name="Singh R.S."/>
            <person name="Sirot L."/>
            <person name="Sirota M."/>
            <person name="Sisneros N.B."/>
            <person name="Smith C.D."/>
            <person name="Smith T.F."/>
            <person name="Spieth J."/>
            <person name="Stage D.E."/>
            <person name="Stark A."/>
            <person name="Stephan W."/>
            <person name="Strausberg R.L."/>
            <person name="Strempel S."/>
            <person name="Sturgill D."/>
            <person name="Sutton G."/>
            <person name="Sutton G.G."/>
            <person name="Tao W."/>
            <person name="Teichmann S."/>
            <person name="Tobari Y.N."/>
            <person name="Tomimura Y."/>
            <person name="Tsolas J.M."/>
            <person name="Valente V.L."/>
            <person name="Venter E."/>
            <person name="Venter J.C."/>
            <person name="Vicario S."/>
            <person name="Vieira F.G."/>
            <person name="Vilella A.J."/>
            <person name="Villasante A."/>
            <person name="Walenz B."/>
            <person name="Wang J."/>
            <person name="Wasserman M."/>
            <person name="Watts T."/>
            <person name="Wilson D."/>
            <person name="Wilson R.K."/>
            <person name="Wing R.A."/>
            <person name="Wolfner M.F."/>
            <person name="Wong A."/>
            <person name="Wong G.K."/>
            <person name="Wu C.I."/>
            <person name="Wu G."/>
            <person name="Yamamoto D."/>
            <person name="Yang H.P."/>
            <person name="Yang S.P."/>
            <person name="Yorke J.A."/>
            <person name="Yoshida K."/>
            <person name="Zdobnov E."/>
            <person name="Zhang P."/>
            <person name="Zhang Y."/>
            <person name="Zimin A.V."/>
            <person name="Baldwin J."/>
            <person name="Abdouelleil A."/>
            <person name="Abdulkadir J."/>
            <person name="Abebe A."/>
            <person name="Abera B."/>
            <person name="Abreu J."/>
            <person name="Acer S.C."/>
            <person name="Aftuck L."/>
            <person name="Alexander A."/>
            <person name="An P."/>
            <person name="Anderson E."/>
            <person name="Anderson S."/>
            <person name="Arachi H."/>
            <person name="Azer M."/>
            <person name="Bachantsang P."/>
            <person name="Barry A."/>
            <person name="Bayul T."/>
            <person name="Berlin A."/>
            <person name="Bessette D."/>
            <person name="Bloom T."/>
            <person name="Blye J."/>
            <person name="Boguslavskiy L."/>
            <person name="Bonnet C."/>
            <person name="Boukhgalter B."/>
            <person name="Bourzgui I."/>
            <person name="Brown A."/>
            <person name="Cahill P."/>
            <person name="Channer S."/>
            <person name="Cheshatsang Y."/>
            <person name="Chuda L."/>
            <person name="Citroen M."/>
            <person name="Collymore A."/>
            <person name="Cooke P."/>
            <person name="Costello M."/>
            <person name="D'Aco K."/>
            <person name="Daza R."/>
            <person name="De Haan G."/>
            <person name="DeGray S."/>
            <person name="DeMaso C."/>
            <person name="Dhargay N."/>
            <person name="Dooley K."/>
            <person name="Dooley E."/>
            <person name="Doricent M."/>
            <person name="Dorje P."/>
            <person name="Dorjee K."/>
            <person name="Dupes A."/>
            <person name="Elong R."/>
            <person name="Falk J."/>
            <person name="Farina A."/>
            <person name="Faro S."/>
            <person name="Ferguson D."/>
            <person name="Fisher S."/>
            <person name="Foley C.D."/>
            <person name="Franke A."/>
            <person name="Friedrich D."/>
            <person name="Gadbois L."/>
            <person name="Gearin G."/>
            <person name="Gearin C.R."/>
            <person name="Giannoukos G."/>
            <person name="Goode T."/>
            <person name="Graham J."/>
            <person name="Grandbois E."/>
            <person name="Grewal S."/>
            <person name="Gyaltsen K."/>
            <person name="Hafez N."/>
            <person name="Hagos B."/>
            <person name="Hall J."/>
            <person name="Henson C."/>
            <person name="Hollinger A."/>
            <person name="Honan T."/>
            <person name="Huard M.D."/>
            <person name="Hughes L."/>
            <person name="Hurhula B."/>
            <person name="Husby M.E."/>
            <person name="Kamat A."/>
            <person name="Kanga B."/>
            <person name="Kashin S."/>
            <person name="Khazanovich D."/>
            <person name="Kisner P."/>
            <person name="Lance K."/>
            <person name="Lara M."/>
            <person name="Lee W."/>
            <person name="Lennon N."/>
            <person name="Letendre F."/>
            <person name="LeVine R."/>
            <person name="Lipovsky A."/>
            <person name="Liu X."/>
            <person name="Liu J."/>
            <person name="Liu S."/>
            <person name="Lokyitsang T."/>
            <person name="Lokyitsang Y."/>
            <person name="Lubonja R."/>
            <person name="Lui A."/>
            <person name="MacDonald P."/>
            <person name="Magnisalis V."/>
            <person name="Maru K."/>
            <person name="Matthews C."/>
            <person name="McCusker W."/>
            <person name="McDonough S."/>
            <person name="Mehta T."/>
            <person name="Meldrim J."/>
            <person name="Meneus L."/>
            <person name="Mihai O."/>
            <person name="Mihalev A."/>
            <person name="Mihova T."/>
            <person name="Mittelman R."/>
            <person name="Mlenga V."/>
            <person name="Montmayeur A."/>
            <person name="Mulrain L."/>
            <person name="Navidi A."/>
            <person name="Naylor J."/>
            <person name="Negash T."/>
            <person name="Nguyen T."/>
            <person name="Nguyen N."/>
            <person name="Nicol R."/>
            <person name="Norbu C."/>
            <person name="Norbu N."/>
            <person name="Novod N."/>
            <person name="O'Neill B."/>
            <person name="Osman S."/>
            <person name="Markiewicz E."/>
            <person name="Oyono O.L."/>
            <person name="Patti C."/>
            <person name="Phunkhang P."/>
            <person name="Pierre F."/>
            <person name="Priest M."/>
            <person name="Raghuraman S."/>
            <person name="Rege F."/>
            <person name="Reyes R."/>
            <person name="Rise C."/>
            <person name="Rogov P."/>
            <person name="Ross K."/>
            <person name="Ryan E."/>
            <person name="Settipalli S."/>
            <person name="Shea T."/>
            <person name="Sherpa N."/>
            <person name="Shi L."/>
            <person name="Shih D."/>
            <person name="Sparrow T."/>
            <person name="Spaulding J."/>
            <person name="Stalker J."/>
            <person name="Stange-Thomann N."/>
            <person name="Stavropoulos S."/>
            <person name="Stone C."/>
            <person name="Strader C."/>
            <person name="Tesfaye S."/>
            <person name="Thomson T."/>
            <person name="Thoulutsang Y."/>
            <person name="Thoulutsang D."/>
            <person name="Topham K."/>
            <person name="Topping I."/>
            <person name="Tsamla T."/>
            <person name="Vassiliev H."/>
            <person name="Vo A."/>
            <person name="Wangchuk T."/>
            <person name="Wangdi T."/>
            <person name="Weiand M."/>
            <person name="Wilkinson J."/>
            <person name="Wilson A."/>
            <person name="Yadav S."/>
            <person name="Young G."/>
            <person name="Yu Q."/>
            <person name="Zembek L."/>
            <person name="Zhong D."/>
            <person name="Zimmer A."/>
            <person name="Zwirko Z."/>
            <person name="Jaffe D.B."/>
            <person name="Alvarez P."/>
            <person name="Brockman W."/>
            <person name="Butler J."/>
            <person name="Chin C."/>
            <person name="Gnerre S."/>
            <person name="Grabherr M."/>
            <person name="Kleber M."/>
            <person name="Mauceli E."/>
            <person name="MacCallum I."/>
        </authorList>
    </citation>
    <scope>NUCLEOTIDE SEQUENCE [LARGE SCALE GENOMIC DNA]</scope>
    <source>
        <strain evidence="11">Rob3c / Tucson 14021-0248.25</strain>
    </source>
</reference>
<keyword evidence="8" id="KW-0539">Nucleus</keyword>
<dbReference type="GO" id="GO:0006298">
    <property type="term" value="P:mismatch repair"/>
    <property type="evidence" value="ECO:0007669"/>
    <property type="project" value="InterPro"/>
</dbReference>
<dbReference type="EMBL" id="CH480818">
    <property type="protein sequence ID" value="EDW51747.1"/>
    <property type="molecule type" value="Genomic_DNA"/>
</dbReference>
<dbReference type="InterPro" id="IPR016151">
    <property type="entry name" value="DNA_mismatch_repair_MutS_N"/>
</dbReference>
<dbReference type="PIRSF" id="PIRSF005813">
    <property type="entry name" value="MSH2"/>
    <property type="match status" value="1"/>
</dbReference>
<dbReference type="FunFam" id="3.30.420.110:FF:000002">
    <property type="entry name" value="DNA mismatch repair protein"/>
    <property type="match status" value="1"/>
</dbReference>
<evidence type="ECO:0000313" key="11">
    <source>
        <dbReference type="Proteomes" id="UP000001292"/>
    </source>
</evidence>
<dbReference type="SUPFAM" id="SSF52540">
    <property type="entry name" value="P-loop containing nucleoside triphosphate hydrolases"/>
    <property type="match status" value="1"/>
</dbReference>
<comment type="similarity">
    <text evidence="2">Belongs to the DNA mismatch repair MutS family.</text>
</comment>
<keyword evidence="11" id="KW-1185">Reference proteome</keyword>
<dbReference type="FunFam" id="3.40.1170.10:FF:000003">
    <property type="entry name" value="DNA mismatch repair protein"/>
    <property type="match status" value="1"/>
</dbReference>
<dbReference type="HOGENOM" id="CLU_002472_10_0_1"/>
<dbReference type="Pfam" id="PF00488">
    <property type="entry name" value="MutS_V"/>
    <property type="match status" value="1"/>
</dbReference>
<dbReference type="InterPro" id="IPR000432">
    <property type="entry name" value="DNA_mismatch_repair_MutS_C"/>
</dbReference>
<evidence type="ECO:0000256" key="3">
    <source>
        <dbReference type="ARBA" id="ARBA00022741"/>
    </source>
</evidence>
<dbReference type="GO" id="GO:0140664">
    <property type="term" value="F:ATP-dependent DNA damage sensor activity"/>
    <property type="evidence" value="ECO:0007669"/>
    <property type="project" value="InterPro"/>
</dbReference>
<evidence type="ECO:0000256" key="1">
    <source>
        <dbReference type="ARBA" id="ARBA00004123"/>
    </source>
</evidence>
<dbReference type="Gene3D" id="3.40.1170.10">
    <property type="entry name" value="DNA repair protein MutS, domain I"/>
    <property type="match status" value="1"/>
</dbReference>
<keyword evidence="4" id="KW-0227">DNA damage</keyword>
<dbReference type="InterPro" id="IPR036678">
    <property type="entry name" value="MutS_con_dom_sf"/>
</dbReference>
<evidence type="ECO:0000259" key="9">
    <source>
        <dbReference type="PROSITE" id="PS00486"/>
    </source>
</evidence>
<dbReference type="PROSITE" id="PS00486">
    <property type="entry name" value="DNA_MISMATCH_REPAIR_2"/>
    <property type="match status" value="1"/>
</dbReference>
<accession>B4HXG7</accession>
<keyword evidence="5" id="KW-0067">ATP-binding</keyword>
<dbReference type="InterPro" id="IPR007695">
    <property type="entry name" value="DNA_mismatch_repair_MutS-lik_N"/>
</dbReference>
<dbReference type="PANTHER" id="PTHR11361:SF35">
    <property type="entry name" value="DNA MISMATCH REPAIR PROTEIN MSH2"/>
    <property type="match status" value="1"/>
</dbReference>
<dbReference type="OMA" id="IINISSX"/>
<keyword evidence="7" id="KW-0234">DNA repair</keyword>
<keyword evidence="6" id="KW-0238">DNA-binding</keyword>
<dbReference type="PANTHER" id="PTHR11361">
    <property type="entry name" value="DNA MISMATCH REPAIR PROTEIN MUTS FAMILY MEMBER"/>
    <property type="match status" value="1"/>
</dbReference>
<feature type="domain" description="DNA mismatch repair proteins mutS family" evidence="9">
    <location>
        <begin position="390"/>
        <end position="406"/>
    </location>
</feature>
<comment type="subcellular location">
    <subcellularLocation>
        <location evidence="1">Nucleus</location>
    </subcellularLocation>
</comment>
<dbReference type="GO" id="GO:0006312">
    <property type="term" value="P:mitotic recombination"/>
    <property type="evidence" value="ECO:0007669"/>
    <property type="project" value="TreeGrafter"/>
</dbReference>
<dbReference type="Proteomes" id="UP000001292">
    <property type="component" value="Unassembled WGS sequence"/>
</dbReference>
<evidence type="ECO:0000313" key="10">
    <source>
        <dbReference type="EMBL" id="EDW51747.1"/>
    </source>
</evidence>
<dbReference type="GO" id="GO:0005524">
    <property type="term" value="F:ATP binding"/>
    <property type="evidence" value="ECO:0007669"/>
    <property type="project" value="UniProtKB-KW"/>
</dbReference>
<dbReference type="Gene3D" id="3.30.420.110">
    <property type="entry name" value="MutS, connector domain"/>
    <property type="match status" value="1"/>
</dbReference>
<gene>
    <name evidence="10" type="primary">Dsec\GM15583</name>
    <name evidence="10" type="ORF">Dsec_GM15583</name>
</gene>
<dbReference type="GO" id="GO:0032301">
    <property type="term" value="C:MutSalpha complex"/>
    <property type="evidence" value="ECO:0007669"/>
    <property type="project" value="TreeGrafter"/>
</dbReference>
<dbReference type="STRING" id="7238.B4HXG7"/>
<dbReference type="Pfam" id="PF01624">
    <property type="entry name" value="MutS_I"/>
    <property type="match status" value="1"/>
</dbReference>
<dbReference type="SMR" id="B4HXG7"/>
<evidence type="ECO:0000256" key="7">
    <source>
        <dbReference type="ARBA" id="ARBA00023204"/>
    </source>
</evidence>
<sequence length="566" mass="63192">MQAKATESRQEPTLNMDTNARRNFIKFHAKLGEKPATTVRFFDHSDRYTVHGSDDCELVAKIVYKSTAFIGALLPDDKKETLQFVSMSKGNFERAVRELLLVRNYRVEVYVKNSSDWEIEYRGSPGNLLQFEDILFSNKEVLVGNSIISLLVKLDAGGQRRVGVASVEQNDCKFQLLEFLDDDFFTELEATVVLLGPKECLLPSIEGDYSAVKTLLDRNGVMITVPKKSGANDLLQDLNRLLRFAKGQQEDATGLKELQLQLATNALKTAIKYLDLVNDPGNLGHYEIKQLDLKRFVHLDSAAVAALNIMPKPGTHPSMPSYRWQSVLGVLDHCRTPQGHRLMGHLATISMVDSILGRVGASDNIIKGLSTFMVEMIETSGIIRTATDKSLVIIDELGRGTSTYEGCGIAWSIAEHLAKETKCFTLFATHFHEITKLAETLPTVKNCHMAAVADADDFTLLYQVRPGVMEKSFGIQVARLANFPEHVVQNAQEVYNEFEDEHVDKQKKEDKALLEKIQVAIQQLSTAGNNVDINVEDLTQLVTQFTKDIEQLDSDYFKSVLATSEA</sequence>